<proteinExistence type="predicted"/>
<dbReference type="InterPro" id="IPR018060">
    <property type="entry name" value="HTH_AraC"/>
</dbReference>
<dbReference type="InterPro" id="IPR054490">
    <property type="entry name" value="BT_1020-like_b-sandwich_1"/>
</dbReference>
<evidence type="ECO:0000256" key="3">
    <source>
        <dbReference type="ARBA" id="ARBA00023163"/>
    </source>
</evidence>
<keyword evidence="2" id="KW-0238">DNA-binding</keyword>
<evidence type="ECO:0000259" key="4">
    <source>
        <dbReference type="PROSITE" id="PS01124"/>
    </source>
</evidence>
<keyword evidence="3" id="KW-0804">Transcription</keyword>
<name>A0ABW5R778_9BACL</name>
<comment type="caution">
    <text evidence="5">The sequence shown here is derived from an EMBL/GenBank/DDBJ whole genome shotgun (WGS) entry which is preliminary data.</text>
</comment>
<dbReference type="Gene3D" id="1.10.10.60">
    <property type="entry name" value="Homeodomain-like"/>
    <property type="match status" value="2"/>
</dbReference>
<gene>
    <name evidence="5" type="ORF">ACFSUC_04855</name>
</gene>
<keyword evidence="1" id="KW-0805">Transcription regulation</keyword>
<dbReference type="Pfam" id="PF12833">
    <property type="entry name" value="HTH_18"/>
    <property type="match status" value="1"/>
</dbReference>
<keyword evidence="6" id="KW-1185">Reference proteome</keyword>
<dbReference type="PROSITE" id="PS01124">
    <property type="entry name" value="HTH_ARAC_FAMILY_2"/>
    <property type="match status" value="1"/>
</dbReference>
<dbReference type="SUPFAM" id="SSF51215">
    <property type="entry name" value="Regulatory protein AraC"/>
    <property type="match status" value="1"/>
</dbReference>
<dbReference type="InterPro" id="IPR037923">
    <property type="entry name" value="HTH-like"/>
</dbReference>
<dbReference type="SUPFAM" id="SSF46689">
    <property type="entry name" value="Homeodomain-like"/>
    <property type="match status" value="2"/>
</dbReference>
<dbReference type="InterPro" id="IPR003313">
    <property type="entry name" value="AraC-bd"/>
</dbReference>
<reference evidence="6" key="1">
    <citation type="journal article" date="2019" name="Int. J. Syst. Evol. Microbiol.">
        <title>The Global Catalogue of Microorganisms (GCM) 10K type strain sequencing project: providing services to taxonomists for standard genome sequencing and annotation.</title>
        <authorList>
            <consortium name="The Broad Institute Genomics Platform"/>
            <consortium name="The Broad Institute Genome Sequencing Center for Infectious Disease"/>
            <person name="Wu L."/>
            <person name="Ma J."/>
        </authorList>
    </citation>
    <scope>NUCLEOTIDE SEQUENCE [LARGE SCALE GENOMIC DNA]</scope>
    <source>
        <strain evidence="6">KCTC 33676</strain>
    </source>
</reference>
<protein>
    <submittedName>
        <fullName evidence="5">AraC family transcriptional regulator</fullName>
    </submittedName>
</protein>
<dbReference type="Gene3D" id="2.60.120.10">
    <property type="entry name" value="Jelly Rolls"/>
    <property type="match status" value="1"/>
</dbReference>
<dbReference type="PANTHER" id="PTHR43280">
    <property type="entry name" value="ARAC-FAMILY TRANSCRIPTIONAL REGULATOR"/>
    <property type="match status" value="1"/>
</dbReference>
<accession>A0ABW5R778</accession>
<dbReference type="InterPro" id="IPR009057">
    <property type="entry name" value="Homeodomain-like_sf"/>
</dbReference>
<dbReference type="Pfam" id="PF02311">
    <property type="entry name" value="AraC_binding"/>
    <property type="match status" value="1"/>
</dbReference>
<evidence type="ECO:0000256" key="1">
    <source>
        <dbReference type="ARBA" id="ARBA00023015"/>
    </source>
</evidence>
<dbReference type="EMBL" id="JBHUMM010000007">
    <property type="protein sequence ID" value="MFD2670937.1"/>
    <property type="molecule type" value="Genomic_DNA"/>
</dbReference>
<organism evidence="5 6">
    <name type="scientific">Marinicrinis sediminis</name>
    <dbReference type="NCBI Taxonomy" id="1652465"/>
    <lineage>
        <taxon>Bacteria</taxon>
        <taxon>Bacillati</taxon>
        <taxon>Bacillota</taxon>
        <taxon>Bacilli</taxon>
        <taxon>Bacillales</taxon>
        <taxon>Paenibacillaceae</taxon>
    </lineage>
</organism>
<feature type="domain" description="HTH araC/xylS-type" evidence="4">
    <location>
        <begin position="186"/>
        <end position="282"/>
    </location>
</feature>
<evidence type="ECO:0000313" key="6">
    <source>
        <dbReference type="Proteomes" id="UP001597497"/>
    </source>
</evidence>
<evidence type="ECO:0000256" key="2">
    <source>
        <dbReference type="ARBA" id="ARBA00023125"/>
    </source>
</evidence>
<dbReference type="SMART" id="SM00342">
    <property type="entry name" value="HTH_ARAC"/>
    <property type="match status" value="1"/>
</dbReference>
<dbReference type="RefSeq" id="WP_379928359.1">
    <property type="nucleotide sequence ID" value="NZ_JBHUMM010000007.1"/>
</dbReference>
<dbReference type="InterPro" id="IPR014710">
    <property type="entry name" value="RmlC-like_jellyroll"/>
</dbReference>
<evidence type="ECO:0000313" key="5">
    <source>
        <dbReference type="EMBL" id="MFD2670937.1"/>
    </source>
</evidence>
<dbReference type="PANTHER" id="PTHR43280:SF2">
    <property type="entry name" value="HTH-TYPE TRANSCRIPTIONAL REGULATOR EXSA"/>
    <property type="match status" value="1"/>
</dbReference>
<sequence>MHKGLSEYAGEYSTRWFLNPSSFDKQGGIWIMRAGKKIAKPHFRIPPRMLAYYSLHFVFEGQGTFRFDSESYRLEKGDIFAVFPHHIHSVETSPDAPIQTFWISFGGMQSESLLQQIGLTPFQPFQATRMNESVVKRVEEFEEIVSTRERHSHLSALGIFFLLMAELRKETEDHPHQVVGEVGWLRKAVEFMNTHYLNISVQDVADFLGISRSHFSNTFSQSLSMSPKKYLDSIKMKKAASMLEHADLSISDIALFLTKDIFAFSRAFKNHFGMSPSEYRKNLVSGISQATTQTPLKFGALIINDTFDDQPAGGTPRDYAIFGSEITVEKAPDLIGHALFFSKQDTGSLFAERTFSPVTGRLRLTFRVMVQQTTSPMAIHFINVLNAPVMRISLNHSGTLSYTEASIWTQSRIEYQTDIWHHVEIELDLDTERYSVHFNHVLAVHHARIESSSHPVSKLRIGMQGTGSAYFDDLSLMWMMNEWG</sequence>
<dbReference type="Proteomes" id="UP001597497">
    <property type="component" value="Unassembled WGS sequence"/>
</dbReference>
<dbReference type="Pfam" id="PF22585">
    <property type="entry name" value="Sialidase-like_CBM"/>
    <property type="match status" value="1"/>
</dbReference>